<dbReference type="PANTHER" id="PTHR33116:SF79">
    <property type="entry name" value="REVERSE TRANSCRIPTASE DOMAIN, ZINC FINGER, CCHC-TYPE-RELATED"/>
    <property type="match status" value="1"/>
</dbReference>
<sequence length="794" mass="90104">MSAFGSHHTTRVRLGRSHDPQGCVWFHCNTKGALGFIVTAVGDTCEGYIFITARVFLEGTPVMGTYGFHYCPGVLGGDSYDGFRTMANYRGKKMRQINGIINGVKILSYASAIADRLRDALASWFGGKGMHTSKMAVTKKTMGDPARIWKPMTVLSVRLATPIPAADGTVYASYSLRVLFQKIVLNHNQNDIEGMARITGYLVGSIPFTYLSLPIGSSMKRLTHWQSLVDKFEARLSRWKEKLLSIETILSSLERLHSKFFWGAEQHSNKLIMIKWENALASFEKRGLGFRSFKAFNLALLQKWRWHLVSNPNLLWVRIIKAIHGEEAGLTHFDCKSKGVWANIIHTINHLHSKNIIPSNTLSYKVGCGSQVRFWIDNWTGDSPPYHRYHRLYRLETHPNCSISDRFSSGKWAWHWSCPITLGRCLDMIHALKSELHSLLLSTDRDALSGAILPRKVLDIQKKDKNEAKTNKTEHENRKSVKKFGISPFVVKKLALDEDYGFRDLLDSNDDYTSSDDDSFENIDYVEASPPDSEPVSLKEVKDDILRKKLLNIYLLIAKIESLNDNPTPDCMLKSPSTFPIPVEDNDSFFKKFDTSLSFSDNSLPEFETFSDHMEKMNSDSTTTHANNSLPKYDSFLFETEPDQVSFPSGTRNKIFDPGIFFEVQSMRFLFRDTFSISFIRDPLSPGFDTLLPFSSEHEDNIFNPGILASNEEKSLHLLSHRGFKAFQLISDISKSPMMIYGEDIPILDVPFFISILLDKLKIALDYEASRARSFCPSFTRASHPQLHFGNPIS</sequence>
<dbReference type="PANTHER" id="PTHR33116">
    <property type="entry name" value="REVERSE TRANSCRIPTASE ZINC-BINDING DOMAIN-CONTAINING PROTEIN-RELATED-RELATED"/>
    <property type="match status" value="1"/>
</dbReference>
<evidence type="ECO:0000313" key="1">
    <source>
        <dbReference type="EMBL" id="GJT00723.1"/>
    </source>
</evidence>
<gene>
    <name evidence="1" type="ORF">Tco_0821892</name>
</gene>
<dbReference type="Proteomes" id="UP001151760">
    <property type="component" value="Unassembled WGS sequence"/>
</dbReference>
<comment type="caution">
    <text evidence="1">The sequence shown here is derived from an EMBL/GenBank/DDBJ whole genome shotgun (WGS) entry which is preliminary data.</text>
</comment>
<dbReference type="EMBL" id="BQNB010012217">
    <property type="protein sequence ID" value="GJT00723.1"/>
    <property type="molecule type" value="Genomic_DNA"/>
</dbReference>
<organism evidence="1 2">
    <name type="scientific">Tanacetum coccineum</name>
    <dbReference type="NCBI Taxonomy" id="301880"/>
    <lineage>
        <taxon>Eukaryota</taxon>
        <taxon>Viridiplantae</taxon>
        <taxon>Streptophyta</taxon>
        <taxon>Embryophyta</taxon>
        <taxon>Tracheophyta</taxon>
        <taxon>Spermatophyta</taxon>
        <taxon>Magnoliopsida</taxon>
        <taxon>eudicotyledons</taxon>
        <taxon>Gunneridae</taxon>
        <taxon>Pentapetalae</taxon>
        <taxon>asterids</taxon>
        <taxon>campanulids</taxon>
        <taxon>Asterales</taxon>
        <taxon>Asteraceae</taxon>
        <taxon>Asteroideae</taxon>
        <taxon>Anthemideae</taxon>
        <taxon>Anthemidinae</taxon>
        <taxon>Tanacetum</taxon>
    </lineage>
</organism>
<reference evidence="1" key="2">
    <citation type="submission" date="2022-01" db="EMBL/GenBank/DDBJ databases">
        <authorList>
            <person name="Yamashiro T."/>
            <person name="Shiraishi A."/>
            <person name="Satake H."/>
            <person name="Nakayama K."/>
        </authorList>
    </citation>
    <scope>NUCLEOTIDE SEQUENCE</scope>
</reference>
<accession>A0ABQ5AHU7</accession>
<name>A0ABQ5AHU7_9ASTR</name>
<keyword evidence="2" id="KW-1185">Reference proteome</keyword>
<protein>
    <submittedName>
        <fullName evidence="1">Uncharacterized protein</fullName>
    </submittedName>
</protein>
<reference evidence="1" key="1">
    <citation type="journal article" date="2022" name="Int. J. Mol. Sci.">
        <title>Draft Genome of Tanacetum Coccineum: Genomic Comparison of Closely Related Tanacetum-Family Plants.</title>
        <authorList>
            <person name="Yamashiro T."/>
            <person name="Shiraishi A."/>
            <person name="Nakayama K."/>
            <person name="Satake H."/>
        </authorList>
    </citation>
    <scope>NUCLEOTIDE SEQUENCE</scope>
</reference>
<proteinExistence type="predicted"/>
<evidence type="ECO:0000313" key="2">
    <source>
        <dbReference type="Proteomes" id="UP001151760"/>
    </source>
</evidence>